<proteinExistence type="predicted"/>
<reference evidence="3" key="1">
    <citation type="journal article" date="2014" name="Int. J. Syst. Evol. Microbiol.">
        <title>Complete genome sequence of Corynebacterium casei LMG S-19264T (=DSM 44701T), isolated from a smear-ripened cheese.</title>
        <authorList>
            <consortium name="US DOE Joint Genome Institute (JGI-PGF)"/>
            <person name="Walter F."/>
            <person name="Albersmeier A."/>
            <person name="Kalinowski J."/>
            <person name="Ruckert C."/>
        </authorList>
    </citation>
    <scope>NUCLEOTIDE SEQUENCE</scope>
    <source>
        <strain evidence="3">JCM 17820</strain>
    </source>
</reference>
<keyword evidence="4" id="KW-1185">Reference proteome</keyword>
<dbReference type="CDD" id="cd02208">
    <property type="entry name" value="cupin_RmlC-like"/>
    <property type="match status" value="1"/>
</dbReference>
<dbReference type="InterPro" id="IPR014710">
    <property type="entry name" value="RmlC-like_jellyroll"/>
</dbReference>
<evidence type="ECO:0000256" key="1">
    <source>
        <dbReference type="ARBA" id="ARBA00022723"/>
    </source>
</evidence>
<feature type="domain" description="Cupin type-2" evidence="2">
    <location>
        <begin position="35"/>
        <end position="104"/>
    </location>
</feature>
<protein>
    <submittedName>
        <fullName evidence="3">Cupin</fullName>
    </submittedName>
</protein>
<dbReference type="PANTHER" id="PTHR35848:SF9">
    <property type="entry name" value="SLL1358 PROTEIN"/>
    <property type="match status" value="1"/>
</dbReference>
<dbReference type="RefSeq" id="WP_189000076.1">
    <property type="nucleotide sequence ID" value="NZ_BMOU01000005.1"/>
</dbReference>
<sequence>MERVSLDALDDRMGPATVKRALSTALSTTELALNYYELAPGETFGLGYHRHPEQEEVFYVQSGTATFETEDGDVTVDAGEAIRFAPGEWQLGRNDGEDRVVALAMGAPKDASETEMVRHCEDCGERTTQRVALSDDRDALLTFCTVCDAQTGRFT</sequence>
<dbReference type="EMBL" id="BMOU01000005">
    <property type="protein sequence ID" value="GGN99578.1"/>
    <property type="molecule type" value="Genomic_DNA"/>
</dbReference>
<dbReference type="SUPFAM" id="SSF51182">
    <property type="entry name" value="RmlC-like cupins"/>
    <property type="match status" value="1"/>
</dbReference>
<dbReference type="Pfam" id="PF07883">
    <property type="entry name" value="Cupin_2"/>
    <property type="match status" value="1"/>
</dbReference>
<organism evidence="3 4">
    <name type="scientific">Haloarcula pellucida</name>
    <dbReference type="NCBI Taxonomy" id="1427151"/>
    <lineage>
        <taxon>Archaea</taxon>
        <taxon>Methanobacteriati</taxon>
        <taxon>Methanobacteriota</taxon>
        <taxon>Stenosarchaea group</taxon>
        <taxon>Halobacteria</taxon>
        <taxon>Halobacteriales</taxon>
        <taxon>Haloarculaceae</taxon>
        <taxon>Haloarcula</taxon>
    </lineage>
</organism>
<evidence type="ECO:0000259" key="2">
    <source>
        <dbReference type="Pfam" id="PF07883"/>
    </source>
</evidence>
<name>A0A830GPX4_9EURY</name>
<dbReference type="InterPro" id="IPR013096">
    <property type="entry name" value="Cupin_2"/>
</dbReference>
<gene>
    <name evidence="3" type="ORF">GCM10009030_31290</name>
</gene>
<evidence type="ECO:0000313" key="4">
    <source>
        <dbReference type="Proteomes" id="UP000605784"/>
    </source>
</evidence>
<comment type="caution">
    <text evidence="3">The sequence shown here is derived from an EMBL/GenBank/DDBJ whole genome shotgun (WGS) entry which is preliminary data.</text>
</comment>
<dbReference type="AlphaFoldDB" id="A0A830GPX4"/>
<keyword evidence="1" id="KW-0479">Metal-binding</keyword>
<reference evidence="3" key="2">
    <citation type="submission" date="2020-09" db="EMBL/GenBank/DDBJ databases">
        <authorList>
            <person name="Sun Q."/>
            <person name="Ohkuma M."/>
        </authorList>
    </citation>
    <scope>NUCLEOTIDE SEQUENCE</scope>
    <source>
        <strain evidence="3">JCM 17820</strain>
    </source>
</reference>
<dbReference type="PANTHER" id="PTHR35848">
    <property type="entry name" value="OXALATE-BINDING PROTEIN"/>
    <property type="match status" value="1"/>
</dbReference>
<accession>A0A830GPX4</accession>
<dbReference type="InterPro" id="IPR051610">
    <property type="entry name" value="GPI/OXD"/>
</dbReference>
<dbReference type="GO" id="GO:0046872">
    <property type="term" value="F:metal ion binding"/>
    <property type="evidence" value="ECO:0007669"/>
    <property type="project" value="UniProtKB-KW"/>
</dbReference>
<dbReference type="Proteomes" id="UP000605784">
    <property type="component" value="Unassembled WGS sequence"/>
</dbReference>
<dbReference type="Gene3D" id="2.60.120.10">
    <property type="entry name" value="Jelly Rolls"/>
    <property type="match status" value="1"/>
</dbReference>
<dbReference type="InterPro" id="IPR011051">
    <property type="entry name" value="RmlC_Cupin_sf"/>
</dbReference>
<evidence type="ECO:0000313" key="3">
    <source>
        <dbReference type="EMBL" id="GGN99578.1"/>
    </source>
</evidence>